<reference evidence="2" key="1">
    <citation type="journal article" date="2024" name="Front. Bioeng. Biotechnol.">
        <title>Genome-scale model development and genomic sequencing of the oleaginous clade Lipomyces.</title>
        <authorList>
            <person name="Czajka J.J."/>
            <person name="Han Y."/>
            <person name="Kim J."/>
            <person name="Mondo S.J."/>
            <person name="Hofstad B.A."/>
            <person name="Robles A."/>
            <person name="Haridas S."/>
            <person name="Riley R."/>
            <person name="LaButti K."/>
            <person name="Pangilinan J."/>
            <person name="Andreopoulos W."/>
            <person name="Lipzen A."/>
            <person name="Yan J."/>
            <person name="Wang M."/>
            <person name="Ng V."/>
            <person name="Grigoriev I.V."/>
            <person name="Spatafora J.W."/>
            <person name="Magnuson J.K."/>
            <person name="Baker S.E."/>
            <person name="Pomraning K.R."/>
        </authorList>
    </citation>
    <scope>NUCLEOTIDE SEQUENCE [LARGE SCALE GENOMIC DNA]</scope>
    <source>
        <strain evidence="2">CBS 7786</strain>
    </source>
</reference>
<comment type="caution">
    <text evidence="1">The sequence shown here is derived from an EMBL/GenBank/DDBJ whole genome shotgun (WGS) entry which is preliminary data.</text>
</comment>
<dbReference type="EMBL" id="MU971363">
    <property type="protein sequence ID" value="KAK9237852.1"/>
    <property type="molecule type" value="Genomic_DNA"/>
</dbReference>
<protein>
    <submittedName>
        <fullName evidence="1">Histone acetyltransferase subunit NuA4-domain-containing protein</fullName>
    </submittedName>
</protein>
<evidence type="ECO:0000313" key="1">
    <source>
        <dbReference type="EMBL" id="KAK9237852.1"/>
    </source>
</evidence>
<accession>A0ACC3T1R7</accession>
<evidence type="ECO:0000313" key="2">
    <source>
        <dbReference type="Proteomes" id="UP001433508"/>
    </source>
</evidence>
<organism evidence="1 2">
    <name type="scientific">Lipomyces kononenkoae</name>
    <name type="common">Yeast</name>
    <dbReference type="NCBI Taxonomy" id="34357"/>
    <lineage>
        <taxon>Eukaryota</taxon>
        <taxon>Fungi</taxon>
        <taxon>Dikarya</taxon>
        <taxon>Ascomycota</taxon>
        <taxon>Saccharomycotina</taxon>
        <taxon>Lipomycetes</taxon>
        <taxon>Lipomycetales</taxon>
        <taxon>Lipomycetaceae</taxon>
        <taxon>Lipomyces</taxon>
    </lineage>
</organism>
<name>A0ACC3T1R7_LIPKO</name>
<proteinExistence type="predicted"/>
<dbReference type="Proteomes" id="UP001433508">
    <property type="component" value="Unassembled WGS sequence"/>
</dbReference>
<gene>
    <name evidence="1" type="ORF">V1525DRAFT_402665</name>
</gene>
<keyword evidence="2" id="KW-1185">Reference proteome</keyword>
<sequence>MPDPSQLGSGDQPQIDKQELAFYEKMKKELRDLLSKRKSIDKNLAAVEDYIFRYEGAYLEDTQNGNIIQGFENYLKVSGTVAGNSNTALKRKGTYTENDRLFSLSSATYLKSVQKELFELTEDNIPAAVAAGQTNGTAPTPNASTKTSSHKKKKRRKGEDHSSSDSDDEAQSSSALPKRLRLQLKDEE</sequence>